<gene>
    <name evidence="2" type="ORF">MGAL_10B025791</name>
</gene>
<reference evidence="2" key="1">
    <citation type="submission" date="2018-11" db="EMBL/GenBank/DDBJ databases">
        <authorList>
            <person name="Alioto T."/>
            <person name="Alioto T."/>
        </authorList>
    </citation>
    <scope>NUCLEOTIDE SEQUENCE</scope>
</reference>
<dbReference type="EMBL" id="UYJE01005730">
    <property type="protein sequence ID" value="VDI39765.1"/>
    <property type="molecule type" value="Genomic_DNA"/>
</dbReference>
<organism evidence="2 3">
    <name type="scientific">Mytilus galloprovincialis</name>
    <name type="common">Mediterranean mussel</name>
    <dbReference type="NCBI Taxonomy" id="29158"/>
    <lineage>
        <taxon>Eukaryota</taxon>
        <taxon>Metazoa</taxon>
        <taxon>Spiralia</taxon>
        <taxon>Lophotrochozoa</taxon>
        <taxon>Mollusca</taxon>
        <taxon>Bivalvia</taxon>
        <taxon>Autobranchia</taxon>
        <taxon>Pteriomorphia</taxon>
        <taxon>Mytilida</taxon>
        <taxon>Mytiloidea</taxon>
        <taxon>Mytilidae</taxon>
        <taxon>Mytilinae</taxon>
        <taxon>Mytilus</taxon>
    </lineage>
</organism>
<evidence type="ECO:0000313" key="3">
    <source>
        <dbReference type="Proteomes" id="UP000596742"/>
    </source>
</evidence>
<evidence type="ECO:0000313" key="2">
    <source>
        <dbReference type="EMBL" id="VDI39765.1"/>
    </source>
</evidence>
<feature type="repeat" description="LDL-receptor class B" evidence="1">
    <location>
        <begin position="120"/>
        <end position="162"/>
    </location>
</feature>
<dbReference type="InterPro" id="IPR050778">
    <property type="entry name" value="Cueball_EGF_LRP_Nidogen"/>
</dbReference>
<dbReference type="OrthoDB" id="6060441at2759"/>
<dbReference type="SMART" id="SM00135">
    <property type="entry name" value="LY"/>
    <property type="match status" value="3"/>
</dbReference>
<evidence type="ECO:0000256" key="1">
    <source>
        <dbReference type="PROSITE-ProRule" id="PRU00461"/>
    </source>
</evidence>
<keyword evidence="3" id="KW-1185">Reference proteome</keyword>
<accession>A0A8B6EWL1</accession>
<dbReference type="PANTHER" id="PTHR46513">
    <property type="entry name" value="VITELLOGENIN RECEPTOR-LIKE PROTEIN-RELATED-RELATED"/>
    <property type="match status" value="1"/>
</dbReference>
<dbReference type="Gene3D" id="2.120.10.30">
    <property type="entry name" value="TolB, C-terminal domain"/>
    <property type="match status" value="1"/>
</dbReference>
<protein>
    <submittedName>
        <fullName evidence="2">Uncharacterized protein</fullName>
    </submittedName>
</protein>
<dbReference type="InterPro" id="IPR000033">
    <property type="entry name" value="LDLR_classB_rpt"/>
</dbReference>
<proteinExistence type="predicted"/>
<dbReference type="Proteomes" id="UP000596742">
    <property type="component" value="Unassembled WGS sequence"/>
</dbReference>
<comment type="caution">
    <text evidence="2">The sequence shown here is derived from an EMBL/GenBank/DDBJ whole genome shotgun (WGS) entry which is preliminary data.</text>
</comment>
<dbReference type="PANTHER" id="PTHR46513:SF41">
    <property type="entry name" value="LOW-DENSITY LIPOPROTEIN RECEPTOR-RELATED PROTEIN"/>
    <property type="match status" value="1"/>
</dbReference>
<dbReference type="SUPFAM" id="SSF63825">
    <property type="entry name" value="YWTD domain"/>
    <property type="match status" value="1"/>
</dbReference>
<dbReference type="InterPro" id="IPR011042">
    <property type="entry name" value="6-blade_b-propeller_TolB-like"/>
</dbReference>
<dbReference type="AlphaFoldDB" id="A0A8B6EWL1"/>
<sequence length="233" mass="26699">MASVNGCCWTHGGCFSKYTCCATYSTGPNYIVLDLNIIYLINMNESTVTKLVVDIPRQRSESLQIDYHETKAYIYWLDPYYGTMYRTCYPCNNSERMIEEIIPESSFYHPQSFAIDSDNDHIYWSDRSYNAIIRSNLDGSNETVIINGSCFGIGHLTLDVKNSWIYFMDDEIGSIERCNFDGNDQVTVISDSVMTKNSRILLGKYIFKALNKVASKFFIKDLLSVKRLSSSRP</sequence>
<dbReference type="PROSITE" id="PS51120">
    <property type="entry name" value="LDLRB"/>
    <property type="match status" value="1"/>
</dbReference>
<name>A0A8B6EWL1_MYTGA</name>